<keyword evidence="8" id="KW-1185">Reference proteome</keyword>
<feature type="transmembrane region" description="Helical" evidence="6">
    <location>
        <begin position="23"/>
        <end position="41"/>
    </location>
</feature>
<name>A0A8J7YY70_9CYAN</name>
<evidence type="ECO:0000313" key="8">
    <source>
        <dbReference type="Proteomes" id="UP000646053"/>
    </source>
</evidence>
<evidence type="ECO:0000313" key="7">
    <source>
        <dbReference type="EMBL" id="NDJ16724.1"/>
    </source>
</evidence>
<keyword evidence="2" id="KW-1003">Cell membrane</keyword>
<evidence type="ECO:0000256" key="5">
    <source>
        <dbReference type="ARBA" id="ARBA00023136"/>
    </source>
</evidence>
<dbReference type="RefSeq" id="WP_162422248.1">
    <property type="nucleotide sequence ID" value="NZ_WVIE01000005.1"/>
</dbReference>
<dbReference type="InterPro" id="IPR012809">
    <property type="entry name" value="ECF_CbiQ"/>
</dbReference>
<dbReference type="InterPro" id="IPR051611">
    <property type="entry name" value="ECF_transporter_component"/>
</dbReference>
<feature type="transmembrane region" description="Helical" evidence="6">
    <location>
        <begin position="47"/>
        <end position="63"/>
    </location>
</feature>
<dbReference type="PANTHER" id="PTHR34857:SF2">
    <property type="entry name" value="SLL0384 PROTEIN"/>
    <property type="match status" value="1"/>
</dbReference>
<dbReference type="PANTHER" id="PTHR34857">
    <property type="entry name" value="SLL0384 PROTEIN"/>
    <property type="match status" value="1"/>
</dbReference>
<sequence length="256" mass="28310">MLLHLGAAHLATERQTNTVWARLTARSRLLCVLLLVFAIALTPNGRWWTWATYGGAIALLILVSRVPCLPLLKRVAVELIFVGVVLIGTLFRQGGDVLFHWGWIQITTEGVTVLGSVTLKAFLSLLTVNILILTTPITALLHALAELKTPPLLVAIFSSMYRYIYVLIDEFNSMQRAARSRNLMSDPRRQRTVIGNMIGSLFIRTYERGDRVHQAMLARGYSGLPPLADLTKSSSLDVAALTFTAVILLIGQAIYL</sequence>
<evidence type="ECO:0000256" key="4">
    <source>
        <dbReference type="ARBA" id="ARBA00022989"/>
    </source>
</evidence>
<feature type="transmembrane region" description="Helical" evidence="6">
    <location>
        <begin position="236"/>
        <end position="255"/>
    </location>
</feature>
<organism evidence="7 8">
    <name type="scientific">Myxacorys almedinensis A</name>
    <dbReference type="NCBI Taxonomy" id="2690445"/>
    <lineage>
        <taxon>Bacteria</taxon>
        <taxon>Bacillati</taxon>
        <taxon>Cyanobacteriota</taxon>
        <taxon>Cyanophyceae</taxon>
        <taxon>Leptolyngbyales</taxon>
        <taxon>Leptolyngbyaceae</taxon>
        <taxon>Myxacorys</taxon>
        <taxon>Myxacorys almedinensis</taxon>
    </lineage>
</organism>
<dbReference type="AlphaFoldDB" id="A0A8J7YY70"/>
<accession>A0A8J7YY70</accession>
<dbReference type="GO" id="GO:0043190">
    <property type="term" value="C:ATP-binding cassette (ABC) transporter complex"/>
    <property type="evidence" value="ECO:0007669"/>
    <property type="project" value="InterPro"/>
</dbReference>
<dbReference type="NCBIfam" id="TIGR02454">
    <property type="entry name" value="ECF_T_CbiQ"/>
    <property type="match status" value="1"/>
</dbReference>
<reference evidence="7" key="1">
    <citation type="submission" date="2019-12" db="EMBL/GenBank/DDBJ databases">
        <title>High-Quality draft genome sequences of three cyanobacteria isolated from the limestone walls of the Old Cathedral of Coimbra.</title>
        <authorList>
            <person name="Tiago I."/>
            <person name="Soares F."/>
            <person name="Portugal A."/>
        </authorList>
    </citation>
    <scope>NUCLEOTIDE SEQUENCE</scope>
    <source>
        <strain evidence="7">A</strain>
    </source>
</reference>
<evidence type="ECO:0000256" key="1">
    <source>
        <dbReference type="ARBA" id="ARBA00004651"/>
    </source>
</evidence>
<evidence type="ECO:0000256" key="2">
    <source>
        <dbReference type="ARBA" id="ARBA00022475"/>
    </source>
</evidence>
<proteinExistence type="predicted"/>
<dbReference type="Proteomes" id="UP000646053">
    <property type="component" value="Unassembled WGS sequence"/>
</dbReference>
<evidence type="ECO:0000256" key="3">
    <source>
        <dbReference type="ARBA" id="ARBA00022692"/>
    </source>
</evidence>
<comment type="subcellular location">
    <subcellularLocation>
        <location evidence="1">Cell membrane</location>
        <topology evidence="1">Multi-pass membrane protein</topology>
    </subcellularLocation>
</comment>
<dbReference type="CDD" id="cd16914">
    <property type="entry name" value="EcfT"/>
    <property type="match status" value="1"/>
</dbReference>
<protein>
    <submittedName>
        <fullName evidence="7">Cobalt ECF transporter T component CbiQ</fullName>
    </submittedName>
</protein>
<feature type="transmembrane region" description="Helical" evidence="6">
    <location>
        <begin position="126"/>
        <end position="145"/>
    </location>
</feature>
<gene>
    <name evidence="7" type="primary">cbiQ</name>
    <name evidence="7" type="ORF">GS601_05380</name>
</gene>
<feature type="transmembrane region" description="Helical" evidence="6">
    <location>
        <begin position="75"/>
        <end position="92"/>
    </location>
</feature>
<evidence type="ECO:0000256" key="6">
    <source>
        <dbReference type="SAM" id="Phobius"/>
    </source>
</evidence>
<keyword evidence="5 6" id="KW-0472">Membrane</keyword>
<dbReference type="InterPro" id="IPR003339">
    <property type="entry name" value="ABC/ECF_trnsptr_transmembrane"/>
</dbReference>
<comment type="caution">
    <text evidence="7">The sequence shown here is derived from an EMBL/GenBank/DDBJ whole genome shotgun (WGS) entry which is preliminary data.</text>
</comment>
<dbReference type="GO" id="GO:0006824">
    <property type="term" value="P:cobalt ion transport"/>
    <property type="evidence" value="ECO:0007669"/>
    <property type="project" value="InterPro"/>
</dbReference>
<feature type="transmembrane region" description="Helical" evidence="6">
    <location>
        <begin position="151"/>
        <end position="168"/>
    </location>
</feature>
<dbReference type="Pfam" id="PF02361">
    <property type="entry name" value="CbiQ"/>
    <property type="match status" value="1"/>
</dbReference>
<keyword evidence="4 6" id="KW-1133">Transmembrane helix</keyword>
<keyword evidence="3 6" id="KW-0812">Transmembrane</keyword>
<dbReference type="EMBL" id="WVIE01000005">
    <property type="protein sequence ID" value="NDJ16724.1"/>
    <property type="molecule type" value="Genomic_DNA"/>
</dbReference>